<dbReference type="Proteomes" id="UP000887013">
    <property type="component" value="Unassembled WGS sequence"/>
</dbReference>
<reference evidence="1" key="1">
    <citation type="submission" date="2020-08" db="EMBL/GenBank/DDBJ databases">
        <title>Multicomponent nature underlies the extraordinary mechanical properties of spider dragline silk.</title>
        <authorList>
            <person name="Kono N."/>
            <person name="Nakamura H."/>
            <person name="Mori M."/>
            <person name="Yoshida Y."/>
            <person name="Ohtoshi R."/>
            <person name="Malay A.D."/>
            <person name="Moran D.A.P."/>
            <person name="Tomita M."/>
            <person name="Numata K."/>
            <person name="Arakawa K."/>
        </authorList>
    </citation>
    <scope>NUCLEOTIDE SEQUENCE</scope>
</reference>
<protein>
    <submittedName>
        <fullName evidence="1">Uncharacterized protein</fullName>
    </submittedName>
</protein>
<proteinExistence type="predicted"/>
<dbReference type="AlphaFoldDB" id="A0A8X6T0A3"/>
<name>A0A8X6T0A3_NEPPI</name>
<sequence length="92" mass="10711">MREGYSRIVLGLAGETWLLIGKEPSEIRPEGIKHAQPETTIYSFSAVSRNTRMNEDKHDFLKSSFTSHPSNHRFSLRRLTKINITWHMRLLS</sequence>
<comment type="caution">
    <text evidence="1">The sequence shown here is derived from an EMBL/GenBank/DDBJ whole genome shotgun (WGS) entry which is preliminary data.</text>
</comment>
<dbReference type="EMBL" id="BMAW01049706">
    <property type="protein sequence ID" value="GFS72103.1"/>
    <property type="molecule type" value="Genomic_DNA"/>
</dbReference>
<evidence type="ECO:0000313" key="2">
    <source>
        <dbReference type="Proteomes" id="UP000887013"/>
    </source>
</evidence>
<evidence type="ECO:0000313" key="1">
    <source>
        <dbReference type="EMBL" id="GFS72103.1"/>
    </source>
</evidence>
<gene>
    <name evidence="1" type="ORF">NPIL_250991</name>
</gene>
<keyword evidence="2" id="KW-1185">Reference proteome</keyword>
<accession>A0A8X6T0A3</accession>
<organism evidence="1 2">
    <name type="scientific">Nephila pilipes</name>
    <name type="common">Giant wood spider</name>
    <name type="synonym">Nephila maculata</name>
    <dbReference type="NCBI Taxonomy" id="299642"/>
    <lineage>
        <taxon>Eukaryota</taxon>
        <taxon>Metazoa</taxon>
        <taxon>Ecdysozoa</taxon>
        <taxon>Arthropoda</taxon>
        <taxon>Chelicerata</taxon>
        <taxon>Arachnida</taxon>
        <taxon>Araneae</taxon>
        <taxon>Araneomorphae</taxon>
        <taxon>Entelegynae</taxon>
        <taxon>Araneoidea</taxon>
        <taxon>Nephilidae</taxon>
        <taxon>Nephila</taxon>
    </lineage>
</organism>